<keyword evidence="6 7" id="KW-0472">Membrane</keyword>
<dbReference type="SUPFAM" id="SSF161098">
    <property type="entry name" value="MetI-like"/>
    <property type="match status" value="1"/>
</dbReference>
<dbReference type="PANTHER" id="PTHR43163">
    <property type="entry name" value="DIPEPTIDE TRANSPORT SYSTEM PERMEASE PROTEIN DPPB-RELATED"/>
    <property type="match status" value="1"/>
</dbReference>
<keyword evidence="2 7" id="KW-0813">Transport</keyword>
<evidence type="ECO:0000256" key="3">
    <source>
        <dbReference type="ARBA" id="ARBA00022475"/>
    </source>
</evidence>
<dbReference type="InterPro" id="IPR035906">
    <property type="entry name" value="MetI-like_sf"/>
</dbReference>
<dbReference type="GO" id="GO:0005886">
    <property type="term" value="C:plasma membrane"/>
    <property type="evidence" value="ECO:0007669"/>
    <property type="project" value="UniProtKB-SubCell"/>
</dbReference>
<name>A9BP21_DELAS</name>
<evidence type="ECO:0000256" key="2">
    <source>
        <dbReference type="ARBA" id="ARBA00022448"/>
    </source>
</evidence>
<dbReference type="Pfam" id="PF19300">
    <property type="entry name" value="BPD_transp_1_N"/>
    <property type="match status" value="1"/>
</dbReference>
<evidence type="ECO:0000259" key="8">
    <source>
        <dbReference type="PROSITE" id="PS50928"/>
    </source>
</evidence>
<dbReference type="Gene3D" id="1.10.3720.10">
    <property type="entry name" value="MetI-like"/>
    <property type="match status" value="1"/>
</dbReference>
<dbReference type="KEGG" id="dac:Daci_5437"/>
<evidence type="ECO:0000256" key="5">
    <source>
        <dbReference type="ARBA" id="ARBA00022989"/>
    </source>
</evidence>
<evidence type="ECO:0000256" key="6">
    <source>
        <dbReference type="ARBA" id="ARBA00023136"/>
    </source>
</evidence>
<dbReference type="CDD" id="cd06261">
    <property type="entry name" value="TM_PBP2"/>
    <property type="match status" value="1"/>
</dbReference>
<evidence type="ECO:0000313" key="9">
    <source>
        <dbReference type="EMBL" id="ABX38066.1"/>
    </source>
</evidence>
<keyword evidence="3" id="KW-1003">Cell membrane</keyword>
<proteinExistence type="inferred from homology"/>
<feature type="transmembrane region" description="Helical" evidence="7">
    <location>
        <begin position="260"/>
        <end position="280"/>
    </location>
</feature>
<protein>
    <submittedName>
        <fullName evidence="9">Binding-protein-dependent transport systems inner membrane component</fullName>
    </submittedName>
</protein>
<feature type="transmembrane region" description="Helical" evidence="7">
    <location>
        <begin position="325"/>
        <end position="346"/>
    </location>
</feature>
<accession>A9BP21</accession>
<dbReference type="AlphaFoldDB" id="A9BP21"/>
<reference evidence="10" key="2">
    <citation type="submission" date="2007-11" db="EMBL/GenBank/DDBJ databases">
        <title>Complete sequence of Delftia acidovorans DSM 14801 / SPH-1.</title>
        <authorList>
            <person name="Copeland A."/>
            <person name="Lucas S."/>
            <person name="Lapidus A."/>
            <person name="Barry K."/>
            <person name="Glavina del Rio T."/>
            <person name="Dalin E."/>
            <person name="Tice H."/>
            <person name="Pitluck S."/>
            <person name="Lowry S."/>
            <person name="Clum A."/>
            <person name="Schmutz J."/>
            <person name="Larimer F."/>
            <person name="Land M."/>
            <person name="Hauser L."/>
            <person name="Kyrpides N."/>
            <person name="Kim E."/>
            <person name="Schleheck D."/>
            <person name="Richardson P."/>
        </authorList>
    </citation>
    <scope>NUCLEOTIDE SEQUENCE [LARGE SCALE GENOMIC DNA]</scope>
    <source>
        <strain evidence="10">DSM 14801 / SPH-1</strain>
    </source>
</reference>
<reference evidence="9 10" key="1">
    <citation type="journal article" date="2004" name="Appl. Environ. Microbiol.">
        <title>Mineralization of individual congeners of linear alkylbenzenesulfonate by defined pairs of heterotrophic bacteria.</title>
        <authorList>
            <person name="Schleheck D."/>
            <person name="Knepper T.P."/>
            <person name="Fischer K."/>
            <person name="Cook A.M."/>
        </authorList>
    </citation>
    <scope>NUCLEOTIDE SEQUENCE [LARGE SCALE GENOMIC DNA]</scope>
    <source>
        <strain evidence="10">DSM 14801 / SPH-1</strain>
    </source>
</reference>
<feature type="transmembrane region" description="Helical" evidence="7">
    <location>
        <begin position="44"/>
        <end position="65"/>
    </location>
</feature>
<feature type="transmembrane region" description="Helical" evidence="7">
    <location>
        <begin position="167"/>
        <end position="196"/>
    </location>
</feature>
<dbReference type="GO" id="GO:0071916">
    <property type="term" value="F:dipeptide transmembrane transporter activity"/>
    <property type="evidence" value="ECO:0007669"/>
    <property type="project" value="TreeGrafter"/>
</dbReference>
<evidence type="ECO:0000256" key="7">
    <source>
        <dbReference type="RuleBase" id="RU363032"/>
    </source>
</evidence>
<feature type="transmembrane region" description="Helical" evidence="7">
    <location>
        <begin position="130"/>
        <end position="155"/>
    </location>
</feature>
<feature type="transmembrane region" description="Helical" evidence="7">
    <location>
        <begin position="286"/>
        <end position="304"/>
    </location>
</feature>
<keyword evidence="5 7" id="KW-1133">Transmembrane helix</keyword>
<dbReference type="Pfam" id="PF00528">
    <property type="entry name" value="BPD_transp_1"/>
    <property type="match status" value="1"/>
</dbReference>
<dbReference type="HOGENOM" id="CLU_036879_0_1_4"/>
<organism evidence="9 10">
    <name type="scientific">Delftia acidovorans (strain DSM 14801 / SPH-1)</name>
    <dbReference type="NCBI Taxonomy" id="398578"/>
    <lineage>
        <taxon>Bacteria</taxon>
        <taxon>Pseudomonadati</taxon>
        <taxon>Pseudomonadota</taxon>
        <taxon>Betaproteobacteria</taxon>
        <taxon>Burkholderiales</taxon>
        <taxon>Comamonadaceae</taxon>
        <taxon>Delftia</taxon>
    </lineage>
</organism>
<evidence type="ECO:0000313" key="10">
    <source>
        <dbReference type="Proteomes" id="UP000000784"/>
    </source>
</evidence>
<feature type="transmembrane region" description="Helical" evidence="7">
    <location>
        <begin position="216"/>
        <end position="239"/>
    </location>
</feature>
<dbReference type="PANTHER" id="PTHR43163:SF6">
    <property type="entry name" value="DIPEPTIDE TRANSPORT SYSTEM PERMEASE PROTEIN DPPB-RELATED"/>
    <property type="match status" value="1"/>
</dbReference>
<gene>
    <name evidence="9" type="ordered locus">Daci_5437</name>
</gene>
<evidence type="ECO:0000256" key="1">
    <source>
        <dbReference type="ARBA" id="ARBA00004651"/>
    </source>
</evidence>
<dbReference type="InterPro" id="IPR045621">
    <property type="entry name" value="BPD_transp_1_N"/>
</dbReference>
<evidence type="ECO:0000256" key="4">
    <source>
        <dbReference type="ARBA" id="ARBA00022692"/>
    </source>
</evidence>
<feature type="domain" description="ABC transmembrane type-1" evidence="8">
    <location>
        <begin position="130"/>
        <end position="343"/>
    </location>
</feature>
<keyword evidence="4 7" id="KW-0812">Transmembrane</keyword>
<sequence>MLRAWAVRSTIRALPRTTHPLRRRDRPPPCRDRLPMSIFLLKRLLMLAATLLGASAVVFGVLEVLPGNAAQTLMGPDAAPEAVHALAVQLGLDQPAWQRYLQWLQGLLHGDMGLSYAYSTPVSELVLERLAVTAPLAVMAMLITTVLALAAGIYAASRHNRWGDLGIMGLAQVGIAIPNFWFAILLILVFSVKLQWFSAGGFPGWSEADGGGPLQALQALLLPAISLAVVQAAILARITRSAVLEVLREDFVRTARAKGLSRRAVLWGHVLRNAMIPVLTVMGLQFAQLLAGTIVVENVFYLPGLGRLIFQSIANRDLIVVRNCVLLLAAMVVVINFIVDVLYAAIDPRIEASDV</sequence>
<dbReference type="STRING" id="398578.Daci_5437"/>
<dbReference type="eggNOG" id="COG0601">
    <property type="taxonomic scope" value="Bacteria"/>
</dbReference>
<comment type="subcellular location">
    <subcellularLocation>
        <location evidence="1 7">Cell membrane</location>
        <topology evidence="1 7">Multi-pass membrane protein</topology>
    </subcellularLocation>
</comment>
<dbReference type="InterPro" id="IPR000515">
    <property type="entry name" value="MetI-like"/>
</dbReference>
<keyword evidence="10" id="KW-1185">Reference proteome</keyword>
<dbReference type="Proteomes" id="UP000000784">
    <property type="component" value="Chromosome"/>
</dbReference>
<dbReference type="EMBL" id="CP000884">
    <property type="protein sequence ID" value="ABX38066.1"/>
    <property type="molecule type" value="Genomic_DNA"/>
</dbReference>
<dbReference type="PROSITE" id="PS50928">
    <property type="entry name" value="ABC_TM1"/>
    <property type="match status" value="1"/>
</dbReference>
<comment type="similarity">
    <text evidence="7">Belongs to the binding-protein-dependent transport system permease family.</text>
</comment>